<feature type="region of interest" description="Disordered" evidence="1">
    <location>
        <begin position="1"/>
        <end position="27"/>
    </location>
</feature>
<feature type="compositionally biased region" description="Basic and acidic residues" evidence="1">
    <location>
        <begin position="266"/>
        <end position="277"/>
    </location>
</feature>
<dbReference type="Proteomes" id="UP000287651">
    <property type="component" value="Unassembled WGS sequence"/>
</dbReference>
<dbReference type="PANTHER" id="PTHR33223:SF10">
    <property type="entry name" value="AMINOTRANSFERASE-LIKE PLANT MOBILE DOMAIN-CONTAINING PROTEIN"/>
    <property type="match status" value="1"/>
</dbReference>
<evidence type="ECO:0008006" key="4">
    <source>
        <dbReference type="Google" id="ProtNLM"/>
    </source>
</evidence>
<evidence type="ECO:0000313" key="3">
    <source>
        <dbReference type="Proteomes" id="UP000287651"/>
    </source>
</evidence>
<dbReference type="EMBL" id="AMZH03023262">
    <property type="protein sequence ID" value="RRT36675.1"/>
    <property type="molecule type" value="Genomic_DNA"/>
</dbReference>
<dbReference type="AlphaFoldDB" id="A0A426XB18"/>
<gene>
    <name evidence="2" type="ORF">B296_00044710</name>
</gene>
<proteinExistence type="predicted"/>
<comment type="caution">
    <text evidence="2">The sequence shown here is derived from an EMBL/GenBank/DDBJ whole genome shotgun (WGS) entry which is preliminary data.</text>
</comment>
<organism evidence="2 3">
    <name type="scientific">Ensete ventricosum</name>
    <name type="common">Abyssinian banana</name>
    <name type="synonym">Musa ensete</name>
    <dbReference type="NCBI Taxonomy" id="4639"/>
    <lineage>
        <taxon>Eukaryota</taxon>
        <taxon>Viridiplantae</taxon>
        <taxon>Streptophyta</taxon>
        <taxon>Embryophyta</taxon>
        <taxon>Tracheophyta</taxon>
        <taxon>Spermatophyta</taxon>
        <taxon>Magnoliopsida</taxon>
        <taxon>Liliopsida</taxon>
        <taxon>Zingiberales</taxon>
        <taxon>Musaceae</taxon>
        <taxon>Ensete</taxon>
    </lineage>
</organism>
<dbReference type="PANTHER" id="PTHR33223">
    <property type="entry name" value="CCHC-TYPE DOMAIN-CONTAINING PROTEIN"/>
    <property type="match status" value="1"/>
</dbReference>
<name>A0A426XB18_ENSVE</name>
<evidence type="ECO:0000313" key="2">
    <source>
        <dbReference type="EMBL" id="RRT36675.1"/>
    </source>
</evidence>
<sequence>MSQECPFRNSGAEHHSEPNHPQPTDEATIAVPTPNRFWRMMIDSGFPLPASNPAPLVVTAEAFLGLTSQVQALVGMVQTIVPYLPQLVHSTAHQSAPPTVPPRRESLVAPNRGVPPQVEPPQRQNEVLKSRGEVGESSKGGSPFTTKIQAKPLPATFRLPALEPYDGSGDPMEHIVAFCAQMAHYDTSYALMWNSIPPSVPNHPSVLDGTEIVKVLLVADRATTCDPARDATTGASVHGSRDASSRQAGRDKAPPGGVVPWTSHATAKEEGRQERGLLKAPSPMKSHPERRDKRRYCHFHREYGHDTEECRDLQHQIEDLIRRDHLHRYVCEQSSLPDG</sequence>
<feature type="region of interest" description="Disordered" evidence="1">
    <location>
        <begin position="227"/>
        <end position="293"/>
    </location>
</feature>
<reference evidence="2 3" key="1">
    <citation type="journal article" date="2014" name="Agronomy (Basel)">
        <title>A Draft Genome Sequence for Ensete ventricosum, the Drought-Tolerant Tree Against Hunger.</title>
        <authorList>
            <person name="Harrison J."/>
            <person name="Moore K.A."/>
            <person name="Paszkiewicz K."/>
            <person name="Jones T."/>
            <person name="Grant M."/>
            <person name="Ambacheew D."/>
            <person name="Muzemil S."/>
            <person name="Studholme D.J."/>
        </authorList>
    </citation>
    <scope>NUCLEOTIDE SEQUENCE [LARGE SCALE GENOMIC DNA]</scope>
</reference>
<evidence type="ECO:0000256" key="1">
    <source>
        <dbReference type="SAM" id="MobiDB-lite"/>
    </source>
</evidence>
<accession>A0A426XB18</accession>
<feature type="compositionally biased region" description="Basic and acidic residues" evidence="1">
    <location>
        <begin position="239"/>
        <end position="253"/>
    </location>
</feature>
<protein>
    <recommendedName>
        <fullName evidence="4">Retrotransposon gag domain-containing protein</fullName>
    </recommendedName>
</protein>
<feature type="region of interest" description="Disordered" evidence="1">
    <location>
        <begin position="93"/>
        <end position="125"/>
    </location>
</feature>